<proteinExistence type="predicted"/>
<keyword evidence="2" id="KW-1185">Reference proteome</keyword>
<accession>A0A166T8B5</accession>
<reference evidence="1 2" key="1">
    <citation type="journal article" date="2016" name="Mol. Biol. Evol.">
        <title>Comparative Genomics of Early-Diverging Mushroom-Forming Fungi Provides Insights into the Origins of Lignocellulose Decay Capabilities.</title>
        <authorList>
            <person name="Nagy L.G."/>
            <person name="Riley R."/>
            <person name="Tritt A."/>
            <person name="Adam C."/>
            <person name="Daum C."/>
            <person name="Floudas D."/>
            <person name="Sun H."/>
            <person name="Yadav J.S."/>
            <person name="Pangilinan J."/>
            <person name="Larsson K.H."/>
            <person name="Matsuura K."/>
            <person name="Barry K."/>
            <person name="Labutti K."/>
            <person name="Kuo R."/>
            <person name="Ohm R.A."/>
            <person name="Bhattacharya S.S."/>
            <person name="Shirouzu T."/>
            <person name="Yoshinaga Y."/>
            <person name="Martin F.M."/>
            <person name="Grigoriev I.V."/>
            <person name="Hibbett D.S."/>
        </authorList>
    </citation>
    <scope>NUCLEOTIDE SEQUENCE [LARGE SCALE GENOMIC DNA]</scope>
    <source>
        <strain evidence="1 2">CBS 109695</strain>
    </source>
</reference>
<gene>
    <name evidence="1" type="ORF">FIBSPDRAFT_884245</name>
</gene>
<dbReference type="OrthoDB" id="2789810at2759"/>
<protein>
    <submittedName>
        <fullName evidence="1">Uncharacterized protein</fullName>
    </submittedName>
</protein>
<dbReference type="Proteomes" id="UP000076532">
    <property type="component" value="Unassembled WGS sequence"/>
</dbReference>
<dbReference type="EMBL" id="KV417494">
    <property type="protein sequence ID" value="KZP30331.1"/>
    <property type="molecule type" value="Genomic_DNA"/>
</dbReference>
<evidence type="ECO:0000313" key="1">
    <source>
        <dbReference type="EMBL" id="KZP30331.1"/>
    </source>
</evidence>
<organism evidence="1 2">
    <name type="scientific">Athelia psychrophila</name>
    <dbReference type="NCBI Taxonomy" id="1759441"/>
    <lineage>
        <taxon>Eukaryota</taxon>
        <taxon>Fungi</taxon>
        <taxon>Dikarya</taxon>
        <taxon>Basidiomycota</taxon>
        <taxon>Agaricomycotina</taxon>
        <taxon>Agaricomycetes</taxon>
        <taxon>Agaricomycetidae</taxon>
        <taxon>Atheliales</taxon>
        <taxon>Atheliaceae</taxon>
        <taxon>Athelia</taxon>
    </lineage>
</organism>
<evidence type="ECO:0000313" key="2">
    <source>
        <dbReference type="Proteomes" id="UP000076532"/>
    </source>
</evidence>
<sequence length="270" mass="29704">MVAKISLALQGLSSVKVLALSDFDLFELGVLDPITLGDILPQINELSLFAVMFKSSSDIKCLISTVASADVPSIGRYIRHVGLSLRHFVFGFANMDPGGDAVLPPEDFCREVDLGQLMELRTVIIDPLVFGDDSSYQFSSASDLIPLILANIRVPSFRDLQFNVYIDKAHPLDEIAWAAYDSLFGGSAKFGQLQHLLFHINSTTSDSIEDIRASVRRAISNQLPECEERAFGPWVATEVSIHRAAGIKYAAALYPKEMKTALPLYIAMHQ</sequence>
<name>A0A166T8B5_9AGAM</name>
<dbReference type="AlphaFoldDB" id="A0A166T8B5"/>